<evidence type="ECO:0000313" key="2">
    <source>
        <dbReference type="EMBL" id="ETO68673.1"/>
    </source>
</evidence>
<proteinExistence type="predicted"/>
<dbReference type="Proteomes" id="UP000028582">
    <property type="component" value="Unassembled WGS sequence"/>
</dbReference>
<reference evidence="2 3" key="1">
    <citation type="submission" date="2013-11" db="EMBL/GenBank/DDBJ databases">
        <title>The Genome Sequence of Phytophthora parasitica P1976.</title>
        <authorList>
            <consortium name="The Broad Institute Genomics Platform"/>
            <person name="Russ C."/>
            <person name="Tyler B."/>
            <person name="Panabieres F."/>
            <person name="Shan W."/>
            <person name="Tripathy S."/>
            <person name="Grunwald N."/>
            <person name="Machado M."/>
            <person name="Johnson C.S."/>
            <person name="Walker B."/>
            <person name="Young S."/>
            <person name="Zeng Q."/>
            <person name="Gargeya S."/>
            <person name="Fitzgerald M."/>
            <person name="Haas B."/>
            <person name="Abouelleil A."/>
            <person name="Allen A.W."/>
            <person name="Alvarado L."/>
            <person name="Arachchi H.M."/>
            <person name="Berlin A.M."/>
            <person name="Chapman S.B."/>
            <person name="Gainer-Dewar J."/>
            <person name="Goldberg J."/>
            <person name="Griggs A."/>
            <person name="Gujja S."/>
            <person name="Hansen M."/>
            <person name="Howarth C."/>
            <person name="Imamovic A."/>
            <person name="Ireland A."/>
            <person name="Larimer J."/>
            <person name="McCowan C."/>
            <person name="Murphy C."/>
            <person name="Pearson M."/>
            <person name="Poon T.W."/>
            <person name="Priest M."/>
            <person name="Roberts A."/>
            <person name="Saif S."/>
            <person name="Shea T."/>
            <person name="Sisk P."/>
            <person name="Sykes S."/>
            <person name="Wortman J."/>
            <person name="Nusbaum C."/>
            <person name="Birren B."/>
        </authorList>
    </citation>
    <scope>NUCLEOTIDE SEQUENCE [LARGE SCALE GENOMIC DNA]</scope>
    <source>
        <strain evidence="2 3">P1976</strain>
    </source>
</reference>
<sequence>MHRWAPARASPSTNASHDRSFSQQATAGAASRIHLDRPGVRDDRPARWAYRSTESLWTIFSKKNPWITESDYVQELRALIAGMAVDPLRELVTVSVFMEGLRTSAARTEVFRVHPTSSVENVNVA</sequence>
<feature type="region of interest" description="Disordered" evidence="1">
    <location>
        <begin position="1"/>
        <end position="38"/>
    </location>
</feature>
<dbReference type="AlphaFoldDB" id="A0A080ZPW2"/>
<feature type="compositionally biased region" description="Polar residues" evidence="1">
    <location>
        <begin position="10"/>
        <end position="26"/>
    </location>
</feature>
<dbReference type="OrthoDB" id="154361at2759"/>
<protein>
    <submittedName>
        <fullName evidence="2">Uncharacterized protein</fullName>
    </submittedName>
</protein>
<name>A0A080ZPW2_PHYNI</name>
<organism evidence="2 3">
    <name type="scientific">Phytophthora nicotianae P1976</name>
    <dbReference type="NCBI Taxonomy" id="1317066"/>
    <lineage>
        <taxon>Eukaryota</taxon>
        <taxon>Sar</taxon>
        <taxon>Stramenopiles</taxon>
        <taxon>Oomycota</taxon>
        <taxon>Peronosporomycetes</taxon>
        <taxon>Peronosporales</taxon>
        <taxon>Peronosporaceae</taxon>
        <taxon>Phytophthora</taxon>
    </lineage>
</organism>
<evidence type="ECO:0000256" key="1">
    <source>
        <dbReference type="SAM" id="MobiDB-lite"/>
    </source>
</evidence>
<dbReference type="EMBL" id="ANJA01002623">
    <property type="protein sequence ID" value="ETO68673.1"/>
    <property type="molecule type" value="Genomic_DNA"/>
</dbReference>
<accession>A0A080ZPW2</accession>
<evidence type="ECO:0000313" key="3">
    <source>
        <dbReference type="Proteomes" id="UP000028582"/>
    </source>
</evidence>
<gene>
    <name evidence="2" type="ORF">F444_14532</name>
</gene>
<comment type="caution">
    <text evidence="2">The sequence shown here is derived from an EMBL/GenBank/DDBJ whole genome shotgun (WGS) entry which is preliminary data.</text>
</comment>